<dbReference type="CDD" id="cd01374">
    <property type="entry name" value="KISc_CENP_E"/>
    <property type="match status" value="1"/>
</dbReference>
<feature type="region of interest" description="Disordered" evidence="9">
    <location>
        <begin position="1427"/>
        <end position="1463"/>
    </location>
</feature>
<proteinExistence type="inferred from homology"/>
<feature type="coiled-coil region" evidence="8">
    <location>
        <begin position="640"/>
        <end position="740"/>
    </location>
</feature>
<protein>
    <submittedName>
        <fullName evidence="12">Kinesin-like protein KIN-7I</fullName>
    </submittedName>
</protein>
<organism evidence="11 12">
    <name type="scientific">Crassostrea virginica</name>
    <name type="common">Eastern oyster</name>
    <dbReference type="NCBI Taxonomy" id="6565"/>
    <lineage>
        <taxon>Eukaryota</taxon>
        <taxon>Metazoa</taxon>
        <taxon>Spiralia</taxon>
        <taxon>Lophotrochozoa</taxon>
        <taxon>Mollusca</taxon>
        <taxon>Bivalvia</taxon>
        <taxon>Autobranchia</taxon>
        <taxon>Pteriomorphia</taxon>
        <taxon>Ostreida</taxon>
        <taxon>Ostreoidea</taxon>
        <taxon>Ostreidae</taxon>
        <taxon>Crassostrea</taxon>
    </lineage>
</organism>
<keyword evidence="3 7" id="KW-0067">ATP-binding</keyword>
<feature type="region of interest" description="Disordered" evidence="9">
    <location>
        <begin position="1083"/>
        <end position="1111"/>
    </location>
</feature>
<feature type="region of interest" description="Disordered" evidence="9">
    <location>
        <begin position="805"/>
        <end position="826"/>
    </location>
</feature>
<dbReference type="InterPro" id="IPR001752">
    <property type="entry name" value="Kinesin_motor_dom"/>
</dbReference>
<dbReference type="SUPFAM" id="SSF52540">
    <property type="entry name" value="P-loop containing nucleoside triphosphate hydrolases"/>
    <property type="match status" value="1"/>
</dbReference>
<reference evidence="12" key="1">
    <citation type="submission" date="2025-08" db="UniProtKB">
        <authorList>
            <consortium name="RefSeq"/>
        </authorList>
    </citation>
    <scope>IDENTIFICATION</scope>
    <source>
        <tissue evidence="12">Whole sample</tissue>
    </source>
</reference>
<evidence type="ECO:0000256" key="2">
    <source>
        <dbReference type="ARBA" id="ARBA00022741"/>
    </source>
</evidence>
<evidence type="ECO:0000256" key="7">
    <source>
        <dbReference type="PROSITE-ProRule" id="PRU00283"/>
    </source>
</evidence>
<feature type="binding site" evidence="7">
    <location>
        <begin position="232"/>
        <end position="239"/>
    </location>
    <ligand>
        <name>ATP</name>
        <dbReference type="ChEBI" id="CHEBI:30616"/>
    </ligand>
</feature>
<feature type="coiled-coil region" evidence="8">
    <location>
        <begin position="2049"/>
        <end position="2090"/>
    </location>
</feature>
<feature type="coiled-coil region" evidence="8">
    <location>
        <begin position="1568"/>
        <end position="1851"/>
    </location>
</feature>
<feature type="compositionally biased region" description="Basic and acidic residues" evidence="9">
    <location>
        <begin position="602"/>
        <end position="616"/>
    </location>
</feature>
<dbReference type="PANTHER" id="PTHR47968">
    <property type="entry name" value="CENTROMERE PROTEIN E"/>
    <property type="match status" value="1"/>
</dbReference>
<evidence type="ECO:0000256" key="8">
    <source>
        <dbReference type="SAM" id="Coils"/>
    </source>
</evidence>
<keyword evidence="4 8" id="KW-0175">Coiled coil</keyword>
<feature type="compositionally biased region" description="Polar residues" evidence="9">
    <location>
        <begin position="2145"/>
        <end position="2155"/>
    </location>
</feature>
<feature type="region of interest" description="Disordered" evidence="9">
    <location>
        <begin position="2123"/>
        <end position="2155"/>
    </location>
</feature>
<comment type="subcellular location">
    <subcellularLocation>
        <location evidence="1">Cytoplasm</location>
        <location evidence="1">Cytoskeleton</location>
    </subcellularLocation>
</comment>
<dbReference type="RefSeq" id="XP_022314415.1">
    <property type="nucleotide sequence ID" value="XM_022458707.1"/>
</dbReference>
<dbReference type="PRINTS" id="PR00380">
    <property type="entry name" value="KINESINHEAVY"/>
</dbReference>
<feature type="coiled-coil region" evidence="8">
    <location>
        <begin position="1266"/>
        <end position="1422"/>
    </location>
</feature>
<keyword evidence="5 7" id="KW-0505">Motor protein</keyword>
<keyword evidence="6" id="KW-0963">Cytoplasm</keyword>
<feature type="domain" description="Kinesin motor" evidence="10">
    <location>
        <begin position="150"/>
        <end position="467"/>
    </location>
</feature>
<evidence type="ECO:0000256" key="9">
    <source>
        <dbReference type="SAM" id="MobiDB-lite"/>
    </source>
</evidence>
<dbReference type="OrthoDB" id="21525at2759"/>
<dbReference type="Pfam" id="PF00225">
    <property type="entry name" value="Kinesin"/>
    <property type="match status" value="1"/>
</dbReference>
<dbReference type="GO" id="GO:0005874">
    <property type="term" value="C:microtubule"/>
    <property type="evidence" value="ECO:0007669"/>
    <property type="project" value="TreeGrafter"/>
</dbReference>
<feature type="region of interest" description="Disordered" evidence="9">
    <location>
        <begin position="597"/>
        <end position="629"/>
    </location>
</feature>
<evidence type="ECO:0000256" key="3">
    <source>
        <dbReference type="ARBA" id="ARBA00022840"/>
    </source>
</evidence>
<accession>A0A8B8CFD9</accession>
<dbReference type="Proteomes" id="UP000694844">
    <property type="component" value="Chromosome 2"/>
</dbReference>
<feature type="coiled-coil region" evidence="8">
    <location>
        <begin position="1176"/>
        <end position="1229"/>
    </location>
</feature>
<gene>
    <name evidence="12" type="primary">LOC111118975</name>
</gene>
<evidence type="ECO:0000259" key="10">
    <source>
        <dbReference type="PROSITE" id="PS50067"/>
    </source>
</evidence>
<feature type="coiled-coil region" evidence="8">
    <location>
        <begin position="483"/>
        <end position="535"/>
    </location>
</feature>
<dbReference type="GO" id="GO:0003777">
    <property type="term" value="F:microtubule motor activity"/>
    <property type="evidence" value="ECO:0007669"/>
    <property type="project" value="InterPro"/>
</dbReference>
<feature type="compositionally biased region" description="Basic and acidic residues" evidence="9">
    <location>
        <begin position="813"/>
        <end position="826"/>
    </location>
</feature>
<keyword evidence="2 7" id="KW-0547">Nucleotide-binding</keyword>
<feature type="region of interest" description="Disordered" evidence="9">
    <location>
        <begin position="762"/>
        <end position="791"/>
    </location>
</feature>
<dbReference type="Gene3D" id="3.40.850.10">
    <property type="entry name" value="Kinesin motor domain"/>
    <property type="match status" value="1"/>
</dbReference>
<evidence type="ECO:0000256" key="5">
    <source>
        <dbReference type="ARBA" id="ARBA00023175"/>
    </source>
</evidence>
<feature type="coiled-coil region" evidence="8">
    <location>
        <begin position="1885"/>
        <end position="1922"/>
    </location>
</feature>
<keyword evidence="11" id="KW-1185">Reference proteome</keyword>
<evidence type="ECO:0000256" key="4">
    <source>
        <dbReference type="ARBA" id="ARBA00023054"/>
    </source>
</evidence>
<dbReference type="Gene3D" id="1.20.5.340">
    <property type="match status" value="1"/>
</dbReference>
<feature type="coiled-coil region" evidence="8">
    <location>
        <begin position="1953"/>
        <end position="1987"/>
    </location>
</feature>
<feature type="compositionally biased region" description="Polar residues" evidence="9">
    <location>
        <begin position="1437"/>
        <end position="1456"/>
    </location>
</feature>
<feature type="compositionally biased region" description="Polar residues" evidence="9">
    <location>
        <begin position="778"/>
        <end position="791"/>
    </location>
</feature>
<comment type="similarity">
    <text evidence="7">Belongs to the TRAFAC class myosin-kinesin ATPase superfamily. Kinesin family.</text>
</comment>
<dbReference type="FunFam" id="3.40.850.10:FF:000177">
    <property type="entry name" value="Kinesin-like protein"/>
    <property type="match status" value="1"/>
</dbReference>
<evidence type="ECO:0000313" key="12">
    <source>
        <dbReference type="RefSeq" id="XP_022314415.1"/>
    </source>
</evidence>
<sequence length="2155" mass="249797">MGLFHSCLAKNNKVGVMREEKEVYDKVCRTLATEGVTERRGGLAFGLTFVSEEVPKMPPPGIRESKKGDFDKWRGDQEKVQCQKQKLAEQRREEARVQKQIEVAHPEMERLEKYVNRRFRNPKGVISLVDYFNGGIFKRTRSITSGGMDNIQVAIRVRPLIAKETTLGQNKVWNVKENTLEPLDQNGKPGIPYTFDRIFDEHMTTYDLFQEIAKPIIDAAVQGFHGTIFAYGQSSSGKTFTMTGSAMHPGIIKLAVNEIFSRIDKIPDREYLVRCCYMEIYNEKVSDLLSSEDKLIKIQEDTERNVNVIGVEERYVMNENDLNAVLKEGEARRHMAETKQNDRSSRSHCILRVIIESRQVDDESAVMVAHLNFVDLAGSEKAGENTGDRFREGCSINKSLFTLARIIAKLSEGVSNQHIGYRDSKLTRILQNALGGNSKTAVIATITPASMEESHSTLKFASRAKTISNKPKVNEVLSDAAQLKRSRMEIQKLQEKINAMENIDVCELKGEKEDLEKKLKEKEEMEQKYHDLLSSLKYVIQSGATQQKEAIPQSKRRKTWCPGKGASLSSPRRFSFINRMSFFNEAEEVGIEDISPPHIRKRNSEGKYKDSVEKKHVSFPADPVREEEEEDEAFLVDPLAKELLDLQDKYEELLQDYENLRKEKAEMDEYHFLELETNKEGMERVGQLEETEKKNVEELEKLRKQLADLEEKCLEKSETMKSMEEKMNTLSDENFHLEHRLQIQNKKVTEYQAELNGVWKKEEGEEQGSSEVKDLKSANEQLSQELEKCQSSFEDMKSEVERLKAVNNEQTEEMEKLKSSSDELKKHQTAVETLNNKVHDMEMTIKMFQETVEEFQVENKQLQSAVEEKTHELEELKARAESNEDTSDAVQELQKKVETLEEEIQDHLQERGKLQTTSTELENKLEEMMGKLEGAKDAETTETENIKALYDEAIRKIEELERNLEEQCNEVRKLSEVAEEKQDIENQLSDRDSDVMRLRESLQSSERSHLERIEELEKELQKTTQSHTEELDTLRKEMAEYVESGKTVERVECVQCAGRKEDVCEEVQDHQLQTEDVEKLDKSVNVSLEVSEEKETEKNEDRGNNDLEGVKTNEVVKLEEKIEELKDKIEMLEQEKESLKDPTELMEQFQNIVEVMKKEHAKEIQKMQEDLESRPAKEVEEELEEIQKDLDSHPATVLQEQLEDLQGRYKELSEIVEEKEALCQELKKAVTDKDALCVELHERIMQNENFLGSEEAGACVTCQKNAEEEKELEKRLTQEIVQLEEHVCKLKEENENLLNQKSEVHFSNLQDEVNSLQAQLSENERKITSLEEENEKLLDSVKQNDSMRSRSESLDYTEMCERLSMENMSLQERVEDLQEEINSLQDQMKHYQQEVECLEDNLKETQEENQVSRNKVWELEEKLISHTVDSGEPRECQATQTEEVTPQSEEQASQTEDPVEDSPICEEQALKIEDGLQCEEHVSQTEDFVEVRPQCEEQGSQTDECMEASPQCEEQASQTEEFVEARPQCEEQASQTKDFMEARPQCEEQASQTEEWEESEQKMDEGDINSTKEQLQLLTEENFNLKERLSTVEEEAKQLEEQSQGWQQREEALMREITSLQGWQEELDERFQDVTKNWEDAEEKVLELTHCLEVAKEETENLTQRHQESEAEIRGYQRQVEDLQQSMAALTAQKEQSELQGAAQCQELETRIQTLKEEHESLQSTLEEREKDIGNLKQQISLLEETQREFQTELQKLEGEKKLLENTILNQSKSNSSDNETEKISLEEKEEIEKIKKENETMKKEREQFQLEEKMKRSKLVSEFNSQRVTIKKQQKTIQDLLKELDEVDTKAVEKEVLDKLEKENKENDRLWAEIGVKDREIKRLQGYQSQCLDLANQVSELERSKLELEKKLKEARKTTETGEGEMFTPHAREIADKKRENFALRMELEKVKDSVKDREQAYNDTVDRYEKRISSLKNEIRRLQQDNETSVLVPCPMKKTLFHEPAEKPCDSSSQSNVSCNDSGVSYKADSGVSYKASCSGLVDQYSNILLKKDNKQLEKENKKLTTRLTQLEMELRRYKENPKKSEEREKVVQVHAVKKEPLEDSKVTQLDFSIPKVPPSIQVQSAFRMPEASSKKKDLPTDDINSQDQCATQ</sequence>
<dbReference type="PANTHER" id="PTHR47968:SF75">
    <property type="entry name" value="CENTROMERE-ASSOCIATED PROTEIN E"/>
    <property type="match status" value="1"/>
</dbReference>
<keyword evidence="6" id="KW-0206">Cytoskeleton</keyword>
<dbReference type="GO" id="GO:0000278">
    <property type="term" value="P:mitotic cell cycle"/>
    <property type="evidence" value="ECO:0007669"/>
    <property type="project" value="TreeGrafter"/>
</dbReference>
<dbReference type="GO" id="GO:0005524">
    <property type="term" value="F:ATP binding"/>
    <property type="evidence" value="ECO:0007669"/>
    <property type="project" value="UniProtKB-UniRule"/>
</dbReference>
<name>A0A8B8CFD9_CRAVI</name>
<dbReference type="GeneID" id="111118975"/>
<dbReference type="SMART" id="SM00129">
    <property type="entry name" value="KISc"/>
    <property type="match status" value="1"/>
</dbReference>
<dbReference type="InterPro" id="IPR027417">
    <property type="entry name" value="P-loop_NTPase"/>
</dbReference>
<dbReference type="GO" id="GO:0007018">
    <property type="term" value="P:microtubule-based movement"/>
    <property type="evidence" value="ECO:0007669"/>
    <property type="project" value="InterPro"/>
</dbReference>
<evidence type="ECO:0000256" key="1">
    <source>
        <dbReference type="ARBA" id="ARBA00004245"/>
    </source>
</evidence>
<evidence type="ECO:0000256" key="6">
    <source>
        <dbReference type="ARBA" id="ARBA00023212"/>
    </source>
</evidence>
<dbReference type="Gene3D" id="1.10.287.1490">
    <property type="match status" value="1"/>
</dbReference>
<dbReference type="InterPro" id="IPR027640">
    <property type="entry name" value="Kinesin-like_fam"/>
</dbReference>
<feature type="compositionally biased region" description="Basic and acidic residues" evidence="9">
    <location>
        <begin position="1091"/>
        <end position="1111"/>
    </location>
</feature>
<dbReference type="GO" id="GO:0008017">
    <property type="term" value="F:microtubule binding"/>
    <property type="evidence" value="ECO:0007669"/>
    <property type="project" value="InterPro"/>
</dbReference>
<dbReference type="InterPro" id="IPR036961">
    <property type="entry name" value="Kinesin_motor_dom_sf"/>
</dbReference>
<dbReference type="InterPro" id="IPR019821">
    <property type="entry name" value="Kinesin_motor_CS"/>
</dbReference>
<dbReference type="PROSITE" id="PS00411">
    <property type="entry name" value="KINESIN_MOTOR_1"/>
    <property type="match status" value="1"/>
</dbReference>
<dbReference type="KEGG" id="cvn:111118975"/>
<feature type="region of interest" description="Disordered" evidence="9">
    <location>
        <begin position="1500"/>
        <end position="1568"/>
    </location>
</feature>
<dbReference type="PROSITE" id="PS50067">
    <property type="entry name" value="KINESIN_MOTOR_2"/>
    <property type="match status" value="1"/>
</dbReference>
<evidence type="ECO:0000313" key="11">
    <source>
        <dbReference type="Proteomes" id="UP000694844"/>
    </source>
</evidence>